<dbReference type="EMBL" id="BARU01047066">
    <property type="protein sequence ID" value="GAH96086.1"/>
    <property type="molecule type" value="Genomic_DNA"/>
</dbReference>
<accession>X1JMY9</accession>
<dbReference type="AlphaFoldDB" id="X1JMY9"/>
<gene>
    <name evidence="1" type="ORF">S03H2_70699</name>
</gene>
<proteinExistence type="predicted"/>
<sequence>KEYLKIYEQFLDNFMEGIKLKYSLEQYKFTELKRNSIWLTKNIKNSTYIRRELSKTKDLKHLKIILNNIHKN</sequence>
<comment type="caution">
    <text evidence="1">The sequence shown here is derived from an EMBL/GenBank/DDBJ whole genome shotgun (WGS) entry which is preliminary data.</text>
</comment>
<name>X1JMY9_9ZZZZ</name>
<protein>
    <submittedName>
        <fullName evidence="1">Uncharacterized protein</fullName>
    </submittedName>
</protein>
<reference evidence="1" key="1">
    <citation type="journal article" date="2014" name="Front. Microbiol.">
        <title>High frequency of phylogenetically diverse reductive dehalogenase-homologous genes in deep subseafloor sedimentary metagenomes.</title>
        <authorList>
            <person name="Kawai M."/>
            <person name="Futagami T."/>
            <person name="Toyoda A."/>
            <person name="Takaki Y."/>
            <person name="Nishi S."/>
            <person name="Hori S."/>
            <person name="Arai W."/>
            <person name="Tsubouchi T."/>
            <person name="Morono Y."/>
            <person name="Uchiyama I."/>
            <person name="Ito T."/>
            <person name="Fujiyama A."/>
            <person name="Inagaki F."/>
            <person name="Takami H."/>
        </authorList>
    </citation>
    <scope>NUCLEOTIDE SEQUENCE</scope>
    <source>
        <strain evidence="1">Expedition CK06-06</strain>
    </source>
</reference>
<evidence type="ECO:0000313" key="1">
    <source>
        <dbReference type="EMBL" id="GAH96086.1"/>
    </source>
</evidence>
<feature type="non-terminal residue" evidence="1">
    <location>
        <position position="1"/>
    </location>
</feature>
<organism evidence="1">
    <name type="scientific">marine sediment metagenome</name>
    <dbReference type="NCBI Taxonomy" id="412755"/>
    <lineage>
        <taxon>unclassified sequences</taxon>
        <taxon>metagenomes</taxon>
        <taxon>ecological metagenomes</taxon>
    </lineage>
</organism>